<evidence type="ECO:0000313" key="2">
    <source>
        <dbReference type="EMBL" id="SFM82698.1"/>
    </source>
</evidence>
<keyword evidence="3" id="KW-1185">Reference proteome</keyword>
<reference evidence="3" key="1">
    <citation type="submission" date="2016-10" db="EMBL/GenBank/DDBJ databases">
        <authorList>
            <person name="Varghese N."/>
            <person name="Submissions S."/>
        </authorList>
    </citation>
    <scope>NUCLEOTIDE SEQUENCE [LARGE SCALE GENOMIC DNA]</scope>
    <source>
        <strain evidence="3">CGMCC 1.6775</strain>
    </source>
</reference>
<dbReference type="EMBL" id="FOUR01000002">
    <property type="protein sequence ID" value="SFM82698.1"/>
    <property type="molecule type" value="Genomic_DNA"/>
</dbReference>
<dbReference type="SUPFAM" id="SSF53448">
    <property type="entry name" value="Nucleotide-diphospho-sugar transferases"/>
    <property type="match status" value="1"/>
</dbReference>
<dbReference type="RefSeq" id="WP_092000668.1">
    <property type="nucleotide sequence ID" value="NZ_FOUR01000002.1"/>
</dbReference>
<dbReference type="GO" id="GO:0016758">
    <property type="term" value="F:hexosyltransferase activity"/>
    <property type="evidence" value="ECO:0007669"/>
    <property type="project" value="UniProtKB-ARBA"/>
</dbReference>
<dbReference type="Gene3D" id="3.90.550.10">
    <property type="entry name" value="Spore Coat Polysaccharide Biosynthesis Protein SpsA, Chain A"/>
    <property type="match status" value="1"/>
</dbReference>
<evidence type="ECO:0000313" key="3">
    <source>
        <dbReference type="Proteomes" id="UP000199339"/>
    </source>
</evidence>
<dbReference type="AlphaFoldDB" id="A0A1I4U0V7"/>
<proteinExistence type="predicted"/>
<dbReference type="InterPro" id="IPR029044">
    <property type="entry name" value="Nucleotide-diphossugar_trans"/>
</dbReference>
<protein>
    <submittedName>
        <fullName evidence="2">Glycosyltransferase involved in cell wall bisynthesis</fullName>
    </submittedName>
</protein>
<dbReference type="OrthoDB" id="9802649at2"/>
<feature type="domain" description="Glycosyltransferase 2-like" evidence="1">
    <location>
        <begin position="5"/>
        <end position="101"/>
    </location>
</feature>
<dbReference type="PANTHER" id="PTHR22916">
    <property type="entry name" value="GLYCOSYLTRANSFERASE"/>
    <property type="match status" value="1"/>
</dbReference>
<gene>
    <name evidence="2" type="ORF">SAMN04487961_1393</name>
</gene>
<dbReference type="Pfam" id="PF00535">
    <property type="entry name" value="Glycos_transf_2"/>
    <property type="match status" value="1"/>
</dbReference>
<evidence type="ECO:0000259" key="1">
    <source>
        <dbReference type="Pfam" id="PF00535"/>
    </source>
</evidence>
<organism evidence="2 3">
    <name type="scientific">Marinobacter pelagius</name>
    <dbReference type="NCBI Taxonomy" id="379482"/>
    <lineage>
        <taxon>Bacteria</taxon>
        <taxon>Pseudomonadati</taxon>
        <taxon>Pseudomonadota</taxon>
        <taxon>Gammaproteobacteria</taxon>
        <taxon>Pseudomonadales</taxon>
        <taxon>Marinobacteraceae</taxon>
        <taxon>Marinobacter</taxon>
    </lineage>
</organism>
<sequence>MPRISVITPVYNGSDFIEECILSVQEISGISFEHIIVDDGSTDNTREIVSKYPSIKLLCQENKGATAARNYGLNHSVGEYVKFLDADDILDPTSLKSQYEYCNSLSVREISYGYRDVICRDGLSQGFRKRPCELLASSDLVNLILRNIQISLPLYPVAALEEVGGFDESISGRQEWNLNLRLYSHGWRFVFWDGLTFRQRFHEGEQRISNRKLFGTNEKLVLDNTYAHIRKLMGKKEKDAWASYTWNIGREFLKQGKKKEAKQFFDSAWQLSSCPTRFLSQKYRIFARVFGPYISEKIIGLIRR</sequence>
<dbReference type="InterPro" id="IPR001173">
    <property type="entry name" value="Glyco_trans_2-like"/>
</dbReference>
<keyword evidence="2" id="KW-0808">Transferase</keyword>
<dbReference type="Proteomes" id="UP000199339">
    <property type="component" value="Unassembled WGS sequence"/>
</dbReference>
<name>A0A1I4U0V7_9GAMM</name>
<accession>A0A1I4U0V7</accession>